<evidence type="ECO:0000259" key="1">
    <source>
        <dbReference type="Pfam" id="PF17389"/>
    </source>
</evidence>
<evidence type="ECO:0000259" key="2">
    <source>
        <dbReference type="Pfam" id="PF21104"/>
    </source>
</evidence>
<dbReference type="OrthoDB" id="10036721at2759"/>
<accession>A0A8K0JRK1</accession>
<evidence type="ECO:0000313" key="4">
    <source>
        <dbReference type="Proteomes" id="UP000812966"/>
    </source>
</evidence>
<dbReference type="AlphaFoldDB" id="A0A8K0JRK1"/>
<organism evidence="3 4">
    <name type="scientific">Filobasidium floriforme</name>
    <dbReference type="NCBI Taxonomy" id="5210"/>
    <lineage>
        <taxon>Eukaryota</taxon>
        <taxon>Fungi</taxon>
        <taxon>Dikarya</taxon>
        <taxon>Basidiomycota</taxon>
        <taxon>Agaricomycotina</taxon>
        <taxon>Tremellomycetes</taxon>
        <taxon>Filobasidiales</taxon>
        <taxon>Filobasidiaceae</taxon>
        <taxon>Filobasidium</taxon>
    </lineage>
</organism>
<evidence type="ECO:0008006" key="5">
    <source>
        <dbReference type="Google" id="ProtNLM"/>
    </source>
</evidence>
<dbReference type="EMBL" id="JABELV010000009">
    <property type="protein sequence ID" value="KAG7571244.1"/>
    <property type="molecule type" value="Genomic_DNA"/>
</dbReference>
<feature type="domain" description="Glycosyl hydrolase family 78 alpha-rhamnosidase N-terminal" evidence="2">
    <location>
        <begin position="29"/>
        <end position="169"/>
    </location>
</feature>
<name>A0A8K0JRK1_9TREE</name>
<dbReference type="Proteomes" id="UP000812966">
    <property type="component" value="Unassembled WGS sequence"/>
</dbReference>
<feature type="domain" description="Alpha-L-rhamnosidase six-hairpin glycosidase" evidence="1">
    <location>
        <begin position="198"/>
        <end position="540"/>
    </location>
</feature>
<reference evidence="3" key="1">
    <citation type="submission" date="2020-04" db="EMBL/GenBank/DDBJ databases">
        <title>Analysis of mating type loci in Filobasidium floriforme.</title>
        <authorList>
            <person name="Nowrousian M."/>
        </authorList>
    </citation>
    <scope>NUCLEOTIDE SEQUENCE</scope>
    <source>
        <strain evidence="3">CBS 6242</strain>
    </source>
</reference>
<dbReference type="InterPro" id="IPR008928">
    <property type="entry name" value="6-hairpin_glycosidase_sf"/>
</dbReference>
<dbReference type="Pfam" id="PF17389">
    <property type="entry name" value="Bac_rhamnosid6H"/>
    <property type="match status" value="1"/>
</dbReference>
<dbReference type="Pfam" id="PF21104">
    <property type="entry name" value="Glyco_hydro_78_N"/>
    <property type="match status" value="1"/>
</dbReference>
<dbReference type="PANTHER" id="PTHR34987:SF2">
    <property type="entry name" value="B, PUTATIVE (AFU_ORTHOLOGUE AFUA_7G05040)-RELATED"/>
    <property type="match status" value="1"/>
</dbReference>
<dbReference type="InterPro" id="IPR012341">
    <property type="entry name" value="6hp_glycosidase-like_sf"/>
</dbReference>
<dbReference type="GO" id="GO:0005975">
    <property type="term" value="P:carbohydrate metabolic process"/>
    <property type="evidence" value="ECO:0007669"/>
    <property type="project" value="InterPro"/>
</dbReference>
<protein>
    <recommendedName>
        <fullName evidence="5">Alpha-L-rhamnosidase</fullName>
    </recommendedName>
</protein>
<sequence>MIPGKQNARFVEIAESLKPQLKTRVEHALRVVKVERDENSLMGWKAVDAGRVEDVGSLNGGDQVIYDFGGHRAGTFEFDIESVLVGVEPADAPCRLKLVFGEVLNDVAESFDDYKAWVSKSWLPDEIINVDYLPEHVHMPRRHAFRYVKIEVISTSPRYGVKISNPIANAVTSAPWEDPAILSFASKGKEMSEEEKDGLRKIDEVALRTLRNCMHTVYEDGPRRDMRLWIGDLRLQALCSYATFKDYDLAKRCLYLFAGMPFNDEGLLCACVYEKPKPYFGGNCIADYAMLFAVTLLDYVKASGDKQTGKDLFEIAAKQFTFFAPNYSEDLRYNVPPAGDASESSSSWHFVDWEPKLEKECAEHAIMIYCLKAIAELASLLQVGEEPSYVLGTGSESQPISTLVPKLIEAHNKHYYDHELGVYVSGPEKQISWGSNAWAVIAGVPESKDIAQRALKAAYTRPESVQGLTPYLHHYLCDAFIVAGLEDLALKHIKEYWGSMVQAGGETFFEAWMPKEPRASPYGDLHSNSFCHAWSCTPALLLRQMGFE</sequence>
<dbReference type="PANTHER" id="PTHR34987">
    <property type="entry name" value="C, PUTATIVE (AFU_ORTHOLOGUE AFUA_3G02880)-RELATED"/>
    <property type="match status" value="1"/>
</dbReference>
<dbReference type="Gene3D" id="1.50.10.10">
    <property type="match status" value="1"/>
</dbReference>
<keyword evidence="4" id="KW-1185">Reference proteome</keyword>
<gene>
    <name evidence="3" type="ORF">FFLO_00756</name>
</gene>
<dbReference type="SUPFAM" id="SSF48208">
    <property type="entry name" value="Six-hairpin glycosidases"/>
    <property type="match status" value="1"/>
</dbReference>
<dbReference type="GO" id="GO:0003824">
    <property type="term" value="F:catalytic activity"/>
    <property type="evidence" value="ECO:0007669"/>
    <property type="project" value="UniProtKB-ARBA"/>
</dbReference>
<comment type="caution">
    <text evidence="3">The sequence shown here is derived from an EMBL/GenBank/DDBJ whole genome shotgun (WGS) entry which is preliminary data.</text>
</comment>
<dbReference type="InterPro" id="IPR035396">
    <property type="entry name" value="Bac_rhamnosid6H"/>
</dbReference>
<proteinExistence type="predicted"/>
<dbReference type="InterPro" id="IPR049164">
    <property type="entry name" value="Glyco_hydro_78_N"/>
</dbReference>
<evidence type="ECO:0000313" key="3">
    <source>
        <dbReference type="EMBL" id="KAG7571244.1"/>
    </source>
</evidence>